<evidence type="ECO:0000313" key="3">
    <source>
        <dbReference type="Proteomes" id="UP001493487"/>
    </source>
</evidence>
<dbReference type="RefSeq" id="WP_232182323.1">
    <property type="nucleotide sequence ID" value="NZ_JAIOAP010000001.1"/>
</dbReference>
<reference evidence="2 3" key="1">
    <citation type="journal article" date="2023" name="Genome Announc.">
        <title>Pan-Genome Analyses of the Genus Cohnella and Proposal of the Novel Species Cohnella silvisoli sp. nov., Isolated from Forest Soil.</title>
        <authorList>
            <person name="Wang C."/>
            <person name="Mao L."/>
            <person name="Bao G."/>
            <person name="Zhu H."/>
        </authorList>
    </citation>
    <scope>NUCLEOTIDE SEQUENCE [LARGE SCALE GENOMIC DNA]</scope>
    <source>
        <strain evidence="2 3">NL03-T5-1</strain>
    </source>
</reference>
<keyword evidence="3" id="KW-1185">Reference proteome</keyword>
<gene>
    <name evidence="2" type="ORF">QJS35_02010</name>
</gene>
<organism evidence="2 3">
    <name type="scientific">Cohnella silvisoli</name>
    <dbReference type="NCBI Taxonomy" id="2873699"/>
    <lineage>
        <taxon>Bacteria</taxon>
        <taxon>Bacillati</taxon>
        <taxon>Bacillota</taxon>
        <taxon>Bacilli</taxon>
        <taxon>Bacillales</taxon>
        <taxon>Paenibacillaceae</taxon>
        <taxon>Cohnella</taxon>
    </lineage>
</organism>
<evidence type="ECO:0000313" key="2">
    <source>
        <dbReference type="EMBL" id="MEQ4481164.1"/>
    </source>
</evidence>
<accession>A0ABV1KM57</accession>
<name>A0ABV1KM57_9BACL</name>
<comment type="caution">
    <text evidence="2">The sequence shown here is derived from an EMBL/GenBank/DDBJ whole genome shotgun (WGS) entry which is preliminary data.</text>
</comment>
<evidence type="ECO:0000259" key="1">
    <source>
        <dbReference type="Pfam" id="PF26160"/>
    </source>
</evidence>
<protein>
    <recommendedName>
        <fullName evidence="1">YqzN/YkzM domain-containing protein</fullName>
    </recommendedName>
</protein>
<dbReference type="EMBL" id="JASKHM010000001">
    <property type="protein sequence ID" value="MEQ4481164.1"/>
    <property type="molecule type" value="Genomic_DNA"/>
</dbReference>
<feature type="domain" description="YqzN/YkzM" evidence="1">
    <location>
        <begin position="12"/>
        <end position="61"/>
    </location>
</feature>
<dbReference type="InterPro" id="IPR058869">
    <property type="entry name" value="YqzN_YkzM"/>
</dbReference>
<sequence length="63" mass="7053">MANKKPEYGDDKYSRDELVQNAQALFSVNSEAAAGALHGTIQDQFTIDEAKRLVGHFMKRKVL</sequence>
<dbReference type="Proteomes" id="UP001493487">
    <property type="component" value="Unassembled WGS sequence"/>
</dbReference>
<proteinExistence type="predicted"/>
<dbReference type="Pfam" id="PF26160">
    <property type="entry name" value="YqzN_YkzM"/>
    <property type="match status" value="1"/>
</dbReference>